<keyword evidence="2" id="KW-1185">Reference proteome</keyword>
<dbReference type="RefSeq" id="WP_212534854.1">
    <property type="nucleotide sequence ID" value="NZ_JAGTUU010000001.1"/>
</dbReference>
<sequence>MEILIDALLDWIGARTDYRTEDLPRPVVLQLTAADLTLEYYTGVAHLVPDDGVDERVNALYAPGDGQHGTIYIIAAAAMDGAEDFDDPTDNPVWREILLHELVHHVQQRSGAADGWACLALGEKEAYRLGGIYLRDLRVTDPLPNRNFWGAIYARC</sequence>
<reference evidence="1" key="1">
    <citation type="submission" date="2021-04" db="EMBL/GenBank/DDBJ databases">
        <authorList>
            <person name="Yoon J."/>
        </authorList>
    </citation>
    <scope>NUCLEOTIDE SEQUENCE</scope>
    <source>
        <strain evidence="1">KMU-90</strain>
    </source>
</reference>
<gene>
    <name evidence="1" type="ORF">KB874_01970</name>
</gene>
<dbReference type="EMBL" id="JAGTUU010000001">
    <property type="protein sequence ID" value="MBS0122885.1"/>
    <property type="molecule type" value="Genomic_DNA"/>
</dbReference>
<dbReference type="Proteomes" id="UP000681356">
    <property type="component" value="Unassembled WGS sequence"/>
</dbReference>
<comment type="caution">
    <text evidence="1">The sequence shown here is derived from an EMBL/GenBank/DDBJ whole genome shotgun (WGS) entry which is preliminary data.</text>
</comment>
<protein>
    <submittedName>
        <fullName evidence="1">Uncharacterized protein</fullName>
    </submittedName>
</protein>
<proteinExistence type="predicted"/>
<organism evidence="1 2">
    <name type="scientific">Thetidibacter halocola</name>
    <dbReference type="NCBI Taxonomy" id="2827239"/>
    <lineage>
        <taxon>Bacteria</taxon>
        <taxon>Pseudomonadati</taxon>
        <taxon>Pseudomonadota</taxon>
        <taxon>Alphaproteobacteria</taxon>
        <taxon>Rhodobacterales</taxon>
        <taxon>Roseobacteraceae</taxon>
        <taxon>Thetidibacter</taxon>
    </lineage>
</organism>
<dbReference type="AlphaFoldDB" id="A0A8J7W8K8"/>
<name>A0A8J7W8K8_9RHOB</name>
<evidence type="ECO:0000313" key="1">
    <source>
        <dbReference type="EMBL" id="MBS0122885.1"/>
    </source>
</evidence>
<accession>A0A8J7W8K8</accession>
<evidence type="ECO:0000313" key="2">
    <source>
        <dbReference type="Proteomes" id="UP000681356"/>
    </source>
</evidence>